<feature type="region of interest" description="Disordered" evidence="1">
    <location>
        <begin position="1"/>
        <end position="85"/>
    </location>
</feature>
<keyword evidence="3" id="KW-1185">Reference proteome</keyword>
<evidence type="ECO:0000313" key="3">
    <source>
        <dbReference type="Proteomes" id="UP000249516"/>
    </source>
</evidence>
<evidence type="ECO:0000313" key="2">
    <source>
        <dbReference type="EMBL" id="RKQ37205.1"/>
    </source>
</evidence>
<sequence>MTPREPGHGTGSGGTAASAAAPGRRRGRHRRATGGTAPDTERALGPSGWGDPAQRLGADAPDPRDAEGGAGHEQWLREQRPPHWG</sequence>
<reference evidence="2 3" key="1">
    <citation type="submission" date="2018-10" db="EMBL/GenBank/DDBJ databases">
        <title>Kocuria tytouropygialis sp. nov., isolated from the uropygial gland of an American barn owl (Tyto furcata).</title>
        <authorList>
            <person name="Braun M.S."/>
            <person name="Wang E."/>
            <person name="Zimmermann S."/>
            <person name="Wagner H."/>
            <person name="Wink M."/>
        </authorList>
    </citation>
    <scope>NUCLEOTIDE SEQUENCE [LARGE SCALE GENOMIC DNA]</scope>
    <source>
        <strain evidence="2 3">442</strain>
    </source>
</reference>
<dbReference type="Proteomes" id="UP000249516">
    <property type="component" value="Unassembled WGS sequence"/>
</dbReference>
<dbReference type="AlphaFoldDB" id="A0A495AE29"/>
<feature type="compositionally biased region" description="Basic residues" evidence="1">
    <location>
        <begin position="23"/>
        <end position="32"/>
    </location>
</feature>
<dbReference type="OrthoDB" id="4883289at2"/>
<name>A0A495AE29_9MICC</name>
<accession>A0A495AE29</accession>
<comment type="caution">
    <text evidence="2">The sequence shown here is derived from an EMBL/GenBank/DDBJ whole genome shotgun (WGS) entry which is preliminary data.</text>
</comment>
<proteinExistence type="predicted"/>
<organism evidence="2 3">
    <name type="scientific">Kocuria tytonis</name>
    <dbReference type="NCBI Taxonomy" id="2054280"/>
    <lineage>
        <taxon>Bacteria</taxon>
        <taxon>Bacillati</taxon>
        <taxon>Actinomycetota</taxon>
        <taxon>Actinomycetes</taxon>
        <taxon>Micrococcales</taxon>
        <taxon>Micrococcaceae</taxon>
        <taxon>Kocuria</taxon>
    </lineage>
</organism>
<protein>
    <submittedName>
        <fullName evidence="2">Uncharacterized protein</fullName>
    </submittedName>
</protein>
<evidence type="ECO:0000256" key="1">
    <source>
        <dbReference type="SAM" id="MobiDB-lite"/>
    </source>
</evidence>
<dbReference type="EMBL" id="PNJG02000001">
    <property type="protein sequence ID" value="RKQ37205.1"/>
    <property type="molecule type" value="Genomic_DNA"/>
</dbReference>
<gene>
    <name evidence="2" type="ORF">C1C97_004550</name>
</gene>
<feature type="compositionally biased region" description="Basic and acidic residues" evidence="1">
    <location>
        <begin position="74"/>
        <end position="85"/>
    </location>
</feature>